<dbReference type="InterPro" id="IPR050723">
    <property type="entry name" value="CFA/CMAS"/>
</dbReference>
<dbReference type="PANTHER" id="PTHR43667">
    <property type="entry name" value="CYCLOPROPANE-FATTY-ACYL-PHOSPHOLIPID SYNTHASE"/>
    <property type="match status" value="1"/>
</dbReference>
<gene>
    <name evidence="1" type="ORF">CBE74_06110</name>
</gene>
<dbReference type="OrthoDB" id="9782855at2"/>
<reference evidence="1 2" key="4">
    <citation type="journal article" date="2020" name="PLoS ONE">
        <title>Taxonomic classification of strain PO100/5 shows a broader geographic distribution and genetic markers of the recently described Corynebacterium silvaticum.</title>
        <authorList>
            <person name="Viana M.V.C."/>
            <person name="Profeta R."/>
            <person name="da Silva A.L."/>
            <person name="Hurtado R."/>
            <person name="Cerqueira J.C."/>
            <person name="Ribeiro B.F.S."/>
            <person name="Almeida M.O."/>
            <person name="Morais-Rodrigues F."/>
            <person name="Soares S.C."/>
            <person name="Oliveira M."/>
            <person name="Tavares L."/>
            <person name="Figueiredo H."/>
            <person name="Wattam A.R."/>
            <person name="Barh D."/>
            <person name="Ghosh P."/>
            <person name="Silva A."/>
            <person name="Azevedo V."/>
        </authorList>
    </citation>
    <scope>NUCLEOTIDE SEQUENCE [LARGE SCALE GENOMIC DNA]</scope>
    <source>
        <strain evidence="1 2">PO100/5</strain>
    </source>
</reference>
<sequence length="435" mass="47805">MKGHSGSRDHLVRIDAEMWPSIATVPEGFRITMKARKAESEFAAACFKAGLRLDGEDPDLVVVEETLFRRIAAAGWLGLAEGYMAEEWTSERLVDVLVKLFAVGYNPKGSHASLGGEYQGKEIPPQLVRLFSGDGMSVHGTVFSSGVPTTERTSVRSFVRGAGKANEPASHFVDVTTVSDPTIVEKADLGDGQLRATTMLLDAAHVHAGTHLLDFPSSGPVLAINAAHRRATVDVLTADREHSQDMKYVLDLAKVEGSIHVELLDTSMPEAAAWPMSYDVITSVEKLEFMGPRMRKRYVQTLDRLLTAGGYLAAQSVVLTGLMPDVATSALNVCKAYIWPALDLMTMENVHKLFDVSSDLRITAETHVGGHYQEGLRLQRATFEGLLREAAADGFDPVYRRLWVFQLAIREALFRVGALDAVQITATTRNRRRRR</sequence>
<reference evidence="1 2" key="2">
    <citation type="journal article" date="2020" name="Antonie Van Leeuwenhoek">
        <title>Phylogenomic characterisation of a novel corynebacterial species pathogenic to animals.</title>
        <authorList>
            <person name="Moller J."/>
            <person name="Musella L."/>
            <person name="Melnikov V."/>
            <person name="Geissdorfer W."/>
            <person name="Burkovski A."/>
            <person name="Sangal V."/>
        </authorList>
    </citation>
    <scope>NUCLEOTIDE SEQUENCE [LARGE SCALE GENOMIC DNA]</scope>
    <source>
        <strain evidence="1 2">PO100/5</strain>
    </source>
</reference>
<dbReference type="KEGG" id="csil:CBE74_06110"/>
<dbReference type="Pfam" id="PF02353">
    <property type="entry name" value="CMAS"/>
    <property type="match status" value="1"/>
</dbReference>
<dbReference type="PANTHER" id="PTHR43667:SF2">
    <property type="entry name" value="FATTY ACID C-METHYL TRANSFERASE"/>
    <property type="match status" value="1"/>
</dbReference>
<evidence type="ECO:0000313" key="2">
    <source>
        <dbReference type="Proteomes" id="UP000195652"/>
    </source>
</evidence>
<dbReference type="GO" id="GO:0032259">
    <property type="term" value="P:methylation"/>
    <property type="evidence" value="ECO:0007669"/>
    <property type="project" value="UniProtKB-KW"/>
</dbReference>
<dbReference type="InterPro" id="IPR029063">
    <property type="entry name" value="SAM-dependent_MTases_sf"/>
</dbReference>
<evidence type="ECO:0000313" key="1">
    <source>
        <dbReference type="EMBL" id="ARU46128.1"/>
    </source>
</evidence>
<dbReference type="GeneID" id="75007824"/>
<name>A0A7Y4LIW1_9CORY</name>
<keyword evidence="1" id="KW-0489">Methyltransferase</keyword>
<dbReference type="Proteomes" id="UP000195652">
    <property type="component" value="Chromosome"/>
</dbReference>
<reference evidence="1 2" key="3">
    <citation type="journal article" date="2020" name="Int. J. Syst. Evol. Microbiol.">
        <title>Corynebacterium silvaticum sp. nov., a unique group of NTTB corynebacteria in wild boar and roe deer.</title>
        <authorList>
            <person name="Dangel A."/>
            <person name="Berger A."/>
            <person name="Rau J."/>
            <person name="Eisenberg T."/>
            <person name="Kampfer P."/>
            <person name="Margos G."/>
            <person name="Contzen M."/>
            <person name="Busse H.J."/>
            <person name="Konrad R."/>
            <person name="Peters M."/>
            <person name="Sting R."/>
            <person name="Sing A."/>
        </authorList>
    </citation>
    <scope>NUCLEOTIDE SEQUENCE [LARGE SCALE GENOMIC DNA]</scope>
    <source>
        <strain evidence="1 2">PO100/5</strain>
    </source>
</reference>
<accession>A0A7Y4LIW1</accession>
<dbReference type="Gene3D" id="3.40.50.150">
    <property type="entry name" value="Vaccinia Virus protein VP39"/>
    <property type="match status" value="1"/>
</dbReference>
<keyword evidence="2" id="KW-1185">Reference proteome</keyword>
<dbReference type="EMBL" id="CP021417">
    <property type="protein sequence ID" value="ARU46128.1"/>
    <property type="molecule type" value="Genomic_DNA"/>
</dbReference>
<organism evidence="1 2">
    <name type="scientific">Corynebacterium silvaticum</name>
    <dbReference type="NCBI Taxonomy" id="2320431"/>
    <lineage>
        <taxon>Bacteria</taxon>
        <taxon>Bacillati</taxon>
        <taxon>Actinomycetota</taxon>
        <taxon>Actinomycetes</taxon>
        <taxon>Mycobacteriales</taxon>
        <taxon>Corynebacteriaceae</taxon>
        <taxon>Corynebacterium</taxon>
    </lineage>
</organism>
<dbReference type="EC" id="2.1.1.-" evidence="1"/>
<dbReference type="RefSeq" id="WP_087453945.1">
    <property type="nucleotide sequence ID" value="NZ_CP021417.2"/>
</dbReference>
<reference evidence="1 2" key="1">
    <citation type="journal article" date="2014" name="BMC Vet. Res.">
        <title>First report of Corynebacterium pseudotuberculosis from caseous lymphadenitis lesions in Black Alentejano pig (Sus scrofa domesticus).</title>
        <authorList>
            <person name="Oliveira M."/>
            <person name="Barroco C."/>
            <person name="Mottola C."/>
            <person name="Santos R."/>
            <person name="Lemsaddek A."/>
            <person name="Tavares L."/>
            <person name="Semedo-Lemsaddek T."/>
        </authorList>
    </citation>
    <scope>NUCLEOTIDE SEQUENCE [LARGE SCALE GENOMIC DNA]</scope>
    <source>
        <strain evidence="1 2">PO100/5</strain>
    </source>
</reference>
<protein>
    <submittedName>
        <fullName evidence="1">Class I SAM-dependent methyltransferase</fullName>
        <ecNumber evidence="1">2.1.1.-</ecNumber>
    </submittedName>
</protein>
<proteinExistence type="predicted"/>
<dbReference type="GO" id="GO:0008168">
    <property type="term" value="F:methyltransferase activity"/>
    <property type="evidence" value="ECO:0007669"/>
    <property type="project" value="UniProtKB-KW"/>
</dbReference>
<dbReference type="AlphaFoldDB" id="A0A7Y4LIW1"/>
<keyword evidence="1" id="KW-0808">Transferase</keyword>
<dbReference type="SUPFAM" id="SSF53335">
    <property type="entry name" value="S-adenosyl-L-methionine-dependent methyltransferases"/>
    <property type="match status" value="1"/>
</dbReference>